<feature type="signal peptide" evidence="6">
    <location>
        <begin position="1"/>
        <end position="21"/>
    </location>
</feature>
<feature type="chain" id="PRO_5004321705" evidence="6">
    <location>
        <begin position="22"/>
        <end position="114"/>
    </location>
</feature>
<evidence type="ECO:0000256" key="3">
    <source>
        <dbReference type="ARBA" id="ARBA00022729"/>
    </source>
</evidence>
<gene>
    <name evidence="7" type="primary">tsh</name>
</gene>
<evidence type="ECO:0000313" key="7">
    <source>
        <dbReference type="EMBL" id="AAK97815.1"/>
    </source>
</evidence>
<evidence type="ECO:0000256" key="5">
    <source>
        <dbReference type="ARBA" id="ARBA00034321"/>
    </source>
</evidence>
<dbReference type="Pfam" id="PF12115">
    <property type="entry name" value="Salp15"/>
    <property type="match status" value="1"/>
</dbReference>
<dbReference type="GO" id="GO:0005576">
    <property type="term" value="C:extracellular region"/>
    <property type="evidence" value="ECO:0007669"/>
    <property type="project" value="UniProtKB-SubCell"/>
</dbReference>
<dbReference type="AlphaFoldDB" id="Q95WZ6"/>
<proteinExistence type="evidence at transcript level"/>
<comment type="subcellular location">
    <subcellularLocation>
        <location evidence="1">Secreted</location>
    </subcellularLocation>
</comment>
<accession>Q95WZ6</accession>
<dbReference type="VEuPathDB" id="VectorBase:ISCP_035072"/>
<evidence type="ECO:0000256" key="4">
    <source>
        <dbReference type="ARBA" id="ARBA00023180"/>
    </source>
</evidence>
<dbReference type="InterPro" id="IPR021971">
    <property type="entry name" value="Salp15"/>
</dbReference>
<keyword evidence="2" id="KW-0964">Secreted</keyword>
<evidence type="ECO:0000256" key="6">
    <source>
        <dbReference type="SAM" id="SignalP"/>
    </source>
</evidence>
<dbReference type="EMBL" id="AF209912">
    <property type="protein sequence ID" value="AAK97815.1"/>
    <property type="molecule type" value="mRNA"/>
</dbReference>
<name>Q95WZ6_IXOSC</name>
<organism evidence="7">
    <name type="scientific">Ixodes scapularis</name>
    <name type="common">Black-legged tick</name>
    <name type="synonym">Deer tick</name>
    <dbReference type="NCBI Taxonomy" id="6945"/>
    <lineage>
        <taxon>Eukaryota</taxon>
        <taxon>Metazoa</taxon>
        <taxon>Ecdysozoa</taxon>
        <taxon>Arthropoda</taxon>
        <taxon>Chelicerata</taxon>
        <taxon>Arachnida</taxon>
        <taxon>Acari</taxon>
        <taxon>Parasitiformes</taxon>
        <taxon>Ixodida</taxon>
        <taxon>Ixodoidea</taxon>
        <taxon>Ixodidae</taxon>
        <taxon>Ixodinae</taxon>
        <taxon>Ixodes</taxon>
    </lineage>
</organism>
<reference evidence="7" key="1">
    <citation type="journal article" date="2001" name="J. Infect. Dis.">
        <title>Salp25D, an Ixodes scapularis antioxidant, is 1 of 14 immunodominant antigens in engorged tick salivary glands.</title>
        <authorList>
            <person name="Das S."/>
            <person name="Banerjee G."/>
            <person name="DePonte K."/>
            <person name="Marcantonio N."/>
            <person name="Kantor F.S."/>
            <person name="Fikrig E."/>
        </authorList>
    </citation>
    <scope>NUCLEOTIDE SEQUENCE</scope>
</reference>
<sequence length="114" mass="12682">MQLTLFIVIVTFTHLSCEVQSDSNPLISGKMEKLPQDCKDTLIQQMRNKCGESPFQTQLVEVKDCSFACGEWHNNGQTMGTSRQTTNLKDGTSCGYRKICVGGHCVQQCLVDFA</sequence>
<evidence type="ECO:0000256" key="1">
    <source>
        <dbReference type="ARBA" id="ARBA00004613"/>
    </source>
</evidence>
<comment type="similarity">
    <text evidence="5">Belongs to the salp15 family.</text>
</comment>
<keyword evidence="3 6" id="KW-0732">Signal</keyword>
<protein>
    <submittedName>
        <fullName evidence="7">Thrombospondin</fullName>
    </submittedName>
</protein>
<evidence type="ECO:0000256" key="2">
    <source>
        <dbReference type="ARBA" id="ARBA00022525"/>
    </source>
</evidence>
<keyword evidence="4" id="KW-0325">Glycoprotein</keyword>